<dbReference type="OrthoDB" id="7959514at2"/>
<accession>A0A657LTM0</accession>
<dbReference type="AlphaFoldDB" id="A0A657LTM0"/>
<sequence length="245" mass="26977">MSVSSPASADDHSPLISPRFLYRVTAVAVALAALTIGISMAGRWFGQNLAQAGHTASTQTTDIFIGQDHLRLPANVIRFEDQRITGTAERTDLYVTWPQLEGYTDGNRHLFNDVDHPENLIFLQISQSTMSRDMSGRLEPIYKHLFEGAPAPGPAGLSRQAMKKKSGYGDEIMFTAEKAGVPPYAVRCILPQSPAFSTSADCQRDIHAGRDLVVLYRFSSQLLPQWQAIDKAIQDFVATRLVTTP</sequence>
<evidence type="ECO:0000313" key="2">
    <source>
        <dbReference type="EMBL" id="OJF97937.1"/>
    </source>
</evidence>
<dbReference type="EMBL" id="LSRP01000079">
    <property type="protein sequence ID" value="OJF97937.1"/>
    <property type="molecule type" value="Genomic_DNA"/>
</dbReference>
<evidence type="ECO:0008006" key="4">
    <source>
        <dbReference type="Google" id="ProtNLM"/>
    </source>
</evidence>
<keyword evidence="3" id="KW-1185">Reference proteome</keyword>
<dbReference type="RefSeq" id="WP_071832811.1">
    <property type="nucleotide sequence ID" value="NZ_LSRP01000079.1"/>
</dbReference>
<dbReference type="Proteomes" id="UP000182661">
    <property type="component" value="Unassembled WGS sequence"/>
</dbReference>
<feature type="transmembrane region" description="Helical" evidence="1">
    <location>
        <begin position="20"/>
        <end position="41"/>
    </location>
</feature>
<protein>
    <recommendedName>
        <fullName evidence="4">Transmembrane anchored protein</fullName>
    </recommendedName>
</protein>
<gene>
    <name evidence="2" type="ORF">AX760_15890</name>
</gene>
<evidence type="ECO:0000313" key="3">
    <source>
        <dbReference type="Proteomes" id="UP000182661"/>
    </source>
</evidence>
<organism evidence="2 3">
    <name type="scientific">Pararhizobium antarcticum</name>
    <dbReference type="NCBI Taxonomy" id="1798805"/>
    <lineage>
        <taxon>Bacteria</taxon>
        <taxon>Pseudomonadati</taxon>
        <taxon>Pseudomonadota</taxon>
        <taxon>Alphaproteobacteria</taxon>
        <taxon>Hyphomicrobiales</taxon>
        <taxon>Rhizobiaceae</taxon>
        <taxon>Rhizobium/Agrobacterium group</taxon>
        <taxon>Pararhizobium</taxon>
    </lineage>
</organism>
<name>A0A657LTM0_9HYPH</name>
<evidence type="ECO:0000256" key="1">
    <source>
        <dbReference type="SAM" id="Phobius"/>
    </source>
</evidence>
<keyword evidence="1" id="KW-0472">Membrane</keyword>
<keyword evidence="1" id="KW-0812">Transmembrane</keyword>
<proteinExistence type="predicted"/>
<comment type="caution">
    <text evidence="2">The sequence shown here is derived from an EMBL/GenBank/DDBJ whole genome shotgun (WGS) entry which is preliminary data.</text>
</comment>
<reference evidence="2 3" key="1">
    <citation type="submission" date="2016-02" db="EMBL/GenBank/DDBJ databases">
        <title>Genome sequencing of a beta-galactosidase producing bacteria Rhizobium sp. 59.</title>
        <authorList>
            <person name="Wang D."/>
            <person name="Kot W."/>
            <person name="Qin Y."/>
            <person name="Hansen L."/>
            <person name="Naqvi K."/>
            <person name="Rensing C."/>
        </authorList>
    </citation>
    <scope>NUCLEOTIDE SEQUENCE [LARGE SCALE GENOMIC DNA]</scope>
    <source>
        <strain evidence="2 3">59</strain>
    </source>
</reference>
<keyword evidence="1" id="KW-1133">Transmembrane helix</keyword>